<dbReference type="PANTHER" id="PTHR34384:SF6">
    <property type="entry name" value="STAPHYLOFERRIN B SYNTHASE"/>
    <property type="match status" value="1"/>
</dbReference>
<dbReference type="Gene3D" id="6.10.250.3370">
    <property type="match status" value="1"/>
</dbReference>
<dbReference type="PANTHER" id="PTHR34384">
    <property type="entry name" value="L-2,3-DIAMINOPROPANOATE--CITRATE LIGASE"/>
    <property type="match status" value="1"/>
</dbReference>
<reference evidence="5" key="1">
    <citation type="submission" date="2021-01" db="EMBL/GenBank/DDBJ databases">
        <title>Whole genome shotgun sequence of Actinocatenispora rupis NBRC 107355.</title>
        <authorList>
            <person name="Komaki H."/>
            <person name="Tamura T."/>
        </authorList>
    </citation>
    <scope>NUCLEOTIDE SEQUENCE</scope>
    <source>
        <strain evidence="5">NBRC 107355</strain>
    </source>
</reference>
<evidence type="ECO:0000313" key="6">
    <source>
        <dbReference type="Proteomes" id="UP000612808"/>
    </source>
</evidence>
<dbReference type="Pfam" id="PF04183">
    <property type="entry name" value="IucA_IucC"/>
    <property type="match status" value="1"/>
</dbReference>
<protein>
    <submittedName>
        <fullName evidence="5">Iron transporter</fullName>
    </submittedName>
</protein>
<feature type="domain" description="Aerobactin siderophore biosynthesis IucA/IucC-like C-terminal" evidence="4">
    <location>
        <begin position="405"/>
        <end position="558"/>
    </location>
</feature>
<dbReference type="GO" id="GO:0016881">
    <property type="term" value="F:acid-amino acid ligase activity"/>
    <property type="evidence" value="ECO:0007669"/>
    <property type="project" value="UniProtKB-ARBA"/>
</dbReference>
<evidence type="ECO:0000259" key="4">
    <source>
        <dbReference type="Pfam" id="PF06276"/>
    </source>
</evidence>
<feature type="domain" description="Aerobactin siderophore biosynthesis IucA/IucC N-terminal" evidence="3">
    <location>
        <begin position="138"/>
        <end position="383"/>
    </location>
</feature>
<dbReference type="InterPro" id="IPR037455">
    <property type="entry name" value="LucA/IucC-like"/>
</dbReference>
<dbReference type="Gene3D" id="1.10.510.40">
    <property type="match status" value="1"/>
</dbReference>
<dbReference type="Pfam" id="PF06276">
    <property type="entry name" value="FhuF"/>
    <property type="match status" value="1"/>
</dbReference>
<accession>A0A8J3NE86</accession>
<evidence type="ECO:0000256" key="2">
    <source>
        <dbReference type="ARBA" id="ARBA00007832"/>
    </source>
</evidence>
<dbReference type="Proteomes" id="UP000612808">
    <property type="component" value="Unassembled WGS sequence"/>
</dbReference>
<proteinExistence type="inferred from homology"/>
<comment type="pathway">
    <text evidence="1">Siderophore biosynthesis.</text>
</comment>
<keyword evidence="6" id="KW-1185">Reference proteome</keyword>
<name>A0A8J3NE86_9ACTN</name>
<organism evidence="5 6">
    <name type="scientific">Actinocatenispora rupis</name>
    <dbReference type="NCBI Taxonomy" id="519421"/>
    <lineage>
        <taxon>Bacteria</taxon>
        <taxon>Bacillati</taxon>
        <taxon>Actinomycetota</taxon>
        <taxon>Actinomycetes</taxon>
        <taxon>Micromonosporales</taxon>
        <taxon>Micromonosporaceae</taxon>
        <taxon>Actinocatenispora</taxon>
    </lineage>
</organism>
<dbReference type="EMBL" id="BOMB01000025">
    <property type="protein sequence ID" value="GID13670.1"/>
    <property type="molecule type" value="Genomic_DNA"/>
</dbReference>
<comment type="similarity">
    <text evidence="2">Belongs to the IucA/IucC family.</text>
</comment>
<comment type="caution">
    <text evidence="5">The sequence shown here is derived from an EMBL/GenBank/DDBJ whole genome shotgun (WGS) entry which is preliminary data.</text>
</comment>
<dbReference type="InterPro" id="IPR007310">
    <property type="entry name" value="Aerobactin_biosyn_IucA/IucC_N"/>
</dbReference>
<dbReference type="AlphaFoldDB" id="A0A8J3NE86"/>
<dbReference type="Gene3D" id="3.30.310.280">
    <property type="match status" value="1"/>
</dbReference>
<gene>
    <name evidence="5" type="ORF">Aru02nite_45590</name>
</gene>
<evidence type="ECO:0000313" key="5">
    <source>
        <dbReference type="EMBL" id="GID13670.1"/>
    </source>
</evidence>
<dbReference type="RefSeq" id="WP_203660903.1">
    <property type="nucleotide sequence ID" value="NZ_BAAAZM010000015.1"/>
</dbReference>
<dbReference type="InterPro" id="IPR022770">
    <property type="entry name" value="IucA/IucC-like_C"/>
</dbReference>
<evidence type="ECO:0000256" key="1">
    <source>
        <dbReference type="ARBA" id="ARBA00004924"/>
    </source>
</evidence>
<sequence>MTAPTDAARWRQVNGALLAKALGEWCYEGLLTAEPAGDRYRVALGAGVGYEFAATPEAFGWLRVHPDTILRYGTGLLGNRVGEPAWDVRRFLVDAAETIGADPATTAAYLSELSATLAADATLAAGPPAADLLPLDHADLEGHLTGHPWLVANKGRIGFTATDLDRYAPESRQPFRVRWLAAHRGLAEFRGTPGLSEHAVRAAELGDETAAAFAARLTDAGLDPDAYVWFPVHPWQWDRVVRVEYAGEVAERRLVLLGDSPDEYVPQQSIRTLTNLTTRHRYDVKLPLAIMNTSVWRGIPPHCAAGAPTLTSWLTGLLAGDPAIAGTVLLGEVASVTVRHPYLSDVDGVPYRHLETLGCIWRTPVSAVLAKDERARPLSALLHVDSAGRSVVAQLVQASGRPAVDWLRTLFDVLLGPLAYLLYRHGLTFNPHGQNALLTYGPDETPRRLLLKDFIDDVELSATVVPEREPSPAGLVPRKPPALIAQHVVDSVLVGHLRYLAPLCADHLDVPPATFWALAREAILLVQQRFPNLAERFTEYDLLAPTFPRYRLNADRLVVTGYGDQPIRHAIGALGTVPNPLATP</sequence>
<dbReference type="GO" id="GO:0019290">
    <property type="term" value="P:siderophore biosynthetic process"/>
    <property type="evidence" value="ECO:0007669"/>
    <property type="project" value="InterPro"/>
</dbReference>
<evidence type="ECO:0000259" key="3">
    <source>
        <dbReference type="Pfam" id="PF04183"/>
    </source>
</evidence>